<dbReference type="EMBL" id="CAVMJV010000107">
    <property type="protein sequence ID" value="CAK5100155.1"/>
    <property type="molecule type" value="Genomic_DNA"/>
</dbReference>
<comment type="caution">
    <text evidence="1">The sequence shown here is derived from an EMBL/GenBank/DDBJ whole genome shotgun (WGS) entry which is preliminary data.</text>
</comment>
<reference evidence="1" key="1">
    <citation type="submission" date="2023-11" db="EMBL/GenBank/DDBJ databases">
        <authorList>
            <person name="Poullet M."/>
        </authorList>
    </citation>
    <scope>NUCLEOTIDE SEQUENCE</scope>
    <source>
        <strain evidence="1">E1834</strain>
    </source>
</reference>
<keyword evidence="2" id="KW-1185">Reference proteome</keyword>
<sequence length="72" mass="8747">MQFNWKNRKFSDKKKNVMIRCKDDVESNFVVMLKKIINGDEQKEEYQSQYVRSKVCPNDEYLLMVFEDSMQV</sequence>
<organism evidence="1 2">
    <name type="scientific">Meloidogyne enterolobii</name>
    <name type="common">Root-knot nematode worm</name>
    <name type="synonym">Meloidogyne mayaguensis</name>
    <dbReference type="NCBI Taxonomy" id="390850"/>
    <lineage>
        <taxon>Eukaryota</taxon>
        <taxon>Metazoa</taxon>
        <taxon>Ecdysozoa</taxon>
        <taxon>Nematoda</taxon>
        <taxon>Chromadorea</taxon>
        <taxon>Rhabditida</taxon>
        <taxon>Tylenchina</taxon>
        <taxon>Tylenchomorpha</taxon>
        <taxon>Tylenchoidea</taxon>
        <taxon>Meloidogynidae</taxon>
        <taxon>Meloidogyninae</taxon>
        <taxon>Meloidogyne</taxon>
    </lineage>
</organism>
<evidence type="ECO:0000313" key="1">
    <source>
        <dbReference type="EMBL" id="CAK5100155.1"/>
    </source>
</evidence>
<proteinExistence type="predicted"/>
<protein>
    <submittedName>
        <fullName evidence="1">Uncharacterized protein</fullName>
    </submittedName>
</protein>
<dbReference type="Proteomes" id="UP001497535">
    <property type="component" value="Unassembled WGS sequence"/>
</dbReference>
<name>A0ACB1ATN4_MELEN</name>
<accession>A0ACB1ATN4</accession>
<evidence type="ECO:0000313" key="2">
    <source>
        <dbReference type="Proteomes" id="UP001497535"/>
    </source>
</evidence>
<gene>
    <name evidence="1" type="ORF">MENTE1834_LOCUS41995</name>
</gene>